<evidence type="ECO:0000259" key="6">
    <source>
        <dbReference type="PROSITE" id="PS51379"/>
    </source>
</evidence>
<dbReference type="EMBL" id="CP098502">
    <property type="protein sequence ID" value="UTI63195.1"/>
    <property type="molecule type" value="Genomic_DNA"/>
</dbReference>
<keyword evidence="3" id="KW-0274">FAD</keyword>
<evidence type="ECO:0000256" key="4">
    <source>
        <dbReference type="ARBA" id="ARBA00023002"/>
    </source>
</evidence>
<dbReference type="InterPro" id="IPR036188">
    <property type="entry name" value="FAD/NAD-bd_sf"/>
</dbReference>
<dbReference type="PANTHER" id="PTHR46056:SF12">
    <property type="entry name" value="LONG-CHAIN-ALCOHOL OXIDASE"/>
    <property type="match status" value="1"/>
</dbReference>
<organism evidence="7 8">
    <name type="scientific">Paraconexibacter antarcticus</name>
    <dbReference type="NCBI Taxonomy" id="2949664"/>
    <lineage>
        <taxon>Bacteria</taxon>
        <taxon>Bacillati</taxon>
        <taxon>Actinomycetota</taxon>
        <taxon>Thermoleophilia</taxon>
        <taxon>Solirubrobacterales</taxon>
        <taxon>Paraconexibacteraceae</taxon>
        <taxon>Paraconexibacter</taxon>
    </lineage>
</organism>
<dbReference type="RefSeq" id="WP_254569926.1">
    <property type="nucleotide sequence ID" value="NZ_CP098502.1"/>
</dbReference>
<dbReference type="PANTHER" id="PTHR46056">
    <property type="entry name" value="LONG-CHAIN-ALCOHOL OXIDASE"/>
    <property type="match status" value="1"/>
</dbReference>
<dbReference type="PROSITE" id="PS51379">
    <property type="entry name" value="4FE4S_FER_2"/>
    <property type="match status" value="1"/>
</dbReference>
<evidence type="ECO:0000256" key="1">
    <source>
        <dbReference type="ARBA" id="ARBA00010790"/>
    </source>
</evidence>
<feature type="compositionally biased region" description="Low complexity" evidence="5">
    <location>
        <begin position="1"/>
        <end position="14"/>
    </location>
</feature>
<dbReference type="InterPro" id="IPR000172">
    <property type="entry name" value="GMC_OxRdtase_N"/>
</dbReference>
<evidence type="ECO:0000256" key="3">
    <source>
        <dbReference type="ARBA" id="ARBA00022827"/>
    </source>
</evidence>
<protein>
    <submittedName>
        <fullName evidence="7">GMC family oxidoreductase</fullName>
    </submittedName>
</protein>
<keyword evidence="2" id="KW-0285">Flavoprotein</keyword>
<dbReference type="InterPro" id="IPR007867">
    <property type="entry name" value="GMC_OxRtase_C"/>
</dbReference>
<dbReference type="Pfam" id="PF00732">
    <property type="entry name" value="GMC_oxred_N"/>
    <property type="match status" value="1"/>
</dbReference>
<reference evidence="7 8" key="1">
    <citation type="submission" date="2022-06" db="EMBL/GenBank/DDBJ databases">
        <title>Paraconexibacter antarcticus.</title>
        <authorList>
            <person name="Kim C.S."/>
        </authorList>
    </citation>
    <scope>NUCLEOTIDE SEQUENCE [LARGE SCALE GENOMIC DNA]</scope>
    <source>
        <strain evidence="7 8">02-257</strain>
    </source>
</reference>
<evidence type="ECO:0000256" key="5">
    <source>
        <dbReference type="SAM" id="MobiDB-lite"/>
    </source>
</evidence>
<keyword evidence="4" id="KW-0560">Oxidoreductase</keyword>
<evidence type="ECO:0000313" key="8">
    <source>
        <dbReference type="Proteomes" id="UP001056035"/>
    </source>
</evidence>
<sequence>MSPVSPADAPVPAVRDTGDAAYTDGRGTFHPRERRLVAGRTLAGETILTVDACVIGSGAGGAPVAKELAEGGMRVAILEEGDWHESAGFTARPGEMATRLYRDAAQLITVGVPPIPLPLGRAVGGTTLINSGTCFRTPAHVLDHWQREFGLTDLTPAALDPYFRRVEREINVSRVPAELAGASARLVLEGAAKLGLSAGHLFRNAKGCVGSGVCAFGCPTGAKQHTGITYVPRAWAAGATTYTGVTVRRIEHRGGRVTEVVGRTAGGGTLRVRCRHAIVACGTLLTPGLLRASGLGTRSGELGRNLSIHPASAARAVFDEDLDPWVGVPQSAYIDALQDEGIMFEGISGPPDQAAMSTPRSGPEHRDLMAAVRRTASFGVMVHDTGRGSVHRHLGRTIVRYDLHPDDAARFQRGMAVLADVFFAAGAREVVVPLAGVPTLRGGDTGPLAAARIRPRDVSAMAFHPLGTARAGADPAHSVVGPDLAVHGIEGLHVADGSVVPSSLGVNPQITIMALSTRLAFHLLGQPAPEHEPVPTAIA</sequence>
<dbReference type="PROSITE" id="PS00624">
    <property type="entry name" value="GMC_OXRED_2"/>
    <property type="match status" value="1"/>
</dbReference>
<dbReference type="Gene3D" id="3.50.50.60">
    <property type="entry name" value="FAD/NAD(P)-binding domain"/>
    <property type="match status" value="2"/>
</dbReference>
<proteinExistence type="inferred from homology"/>
<evidence type="ECO:0000313" key="7">
    <source>
        <dbReference type="EMBL" id="UTI63195.1"/>
    </source>
</evidence>
<dbReference type="SUPFAM" id="SSF51905">
    <property type="entry name" value="FAD/NAD(P)-binding domain"/>
    <property type="match status" value="1"/>
</dbReference>
<dbReference type="Proteomes" id="UP001056035">
    <property type="component" value="Chromosome"/>
</dbReference>
<keyword evidence="8" id="KW-1185">Reference proteome</keyword>
<dbReference type="InterPro" id="IPR017896">
    <property type="entry name" value="4Fe4S_Fe-S-bd"/>
</dbReference>
<name>A0ABY5DR84_9ACTN</name>
<dbReference type="PRINTS" id="PR00411">
    <property type="entry name" value="PNDRDTASEI"/>
</dbReference>
<dbReference type="Pfam" id="PF05199">
    <property type="entry name" value="GMC_oxred_C"/>
    <property type="match status" value="1"/>
</dbReference>
<gene>
    <name evidence="7" type="ORF">NBH00_17735</name>
</gene>
<evidence type="ECO:0000256" key="2">
    <source>
        <dbReference type="ARBA" id="ARBA00022630"/>
    </source>
</evidence>
<feature type="domain" description="4Fe-4S ferredoxin-type" evidence="6">
    <location>
        <begin position="199"/>
        <end position="228"/>
    </location>
</feature>
<feature type="region of interest" description="Disordered" evidence="5">
    <location>
        <begin position="1"/>
        <end position="27"/>
    </location>
</feature>
<comment type="similarity">
    <text evidence="1">Belongs to the GMC oxidoreductase family.</text>
</comment>
<accession>A0ABY5DR84</accession>